<dbReference type="EMBL" id="CM056741">
    <property type="protein sequence ID" value="KAJ8687987.1"/>
    <property type="molecule type" value="Genomic_DNA"/>
</dbReference>
<evidence type="ECO:0000313" key="1">
    <source>
        <dbReference type="EMBL" id="KAJ8687987.1"/>
    </source>
</evidence>
<reference evidence="1" key="1">
    <citation type="submission" date="2023-04" db="EMBL/GenBank/DDBJ databases">
        <title>A chromosome-level genome assembly of the parasitoid wasp Eretmocerus hayati.</title>
        <authorList>
            <person name="Zhong Y."/>
            <person name="Liu S."/>
            <person name="Liu Y."/>
        </authorList>
    </citation>
    <scope>NUCLEOTIDE SEQUENCE</scope>
    <source>
        <strain evidence="1">ZJU_SS_LIU_2023</strain>
    </source>
</reference>
<protein>
    <submittedName>
        <fullName evidence="1">Uncharacterized protein</fullName>
    </submittedName>
</protein>
<keyword evidence="2" id="KW-1185">Reference proteome</keyword>
<sequence>MKRYTITTFHLLMIYLILNPVHVDAQSMLGWFWSKQEESSSVIISDGVPLLDIPYETLTEDEKFLKEAAKLVTDIQVSSPLEMCQHKVVLKIKTSCGSMTEEQLAKMSVNLLNCQSQTEGRKVFPCSENMTIKQCTMNMDPDMWNAYHLMSNRARAVCYATRSHQFRALTELTVNKLMQSARSQIETLAAMKESQDRLEEQTANAHQIIESNIKDLTNEKALIRAGHSQLAAMAEDIKKKLEKASQDLMNQSEERGKNHQEILEDLENIQTHAQFLWEKIESSTNRIIEQNYEAAQQYEETLEKLEKINQTIVFVYELTNNMKAEIDRKLGWITEYIGTTGESIERAYRVTLHVFYLIGAMIVAAFLHAPFLTRSAILGIIPLNLVSYMKHGYNACLDFVSLTLLILLITAMHYVMNAVQYIVRTKLQKHEETAEKCEKSDVLSKEQKLTKKQSVMKTLVNPPKRGQSLLSRIAQSLKNSRDHIYKRISETIDHIRQSYLSAKAWVRQRMSSTEELSCSYLPARKYHERIVSGRSYPSISEDSSDHSDSRESGEFVYIDDHTPTGAVLRRNIAEKRATSATGFYEGGRKPLRESMLRETMHLLPPRKGSSRSVTPVTKPACGAKTRSGNPCRLLALRDQKFCHKHTSGSSDVGD</sequence>
<comment type="caution">
    <text evidence="1">The sequence shown here is derived from an EMBL/GenBank/DDBJ whole genome shotgun (WGS) entry which is preliminary data.</text>
</comment>
<accession>A0ACC2Q086</accession>
<dbReference type="Proteomes" id="UP001239111">
    <property type="component" value="Chromosome 1"/>
</dbReference>
<evidence type="ECO:0000313" key="2">
    <source>
        <dbReference type="Proteomes" id="UP001239111"/>
    </source>
</evidence>
<name>A0ACC2Q086_9HYME</name>
<gene>
    <name evidence="1" type="ORF">QAD02_023782</name>
</gene>
<proteinExistence type="predicted"/>
<organism evidence="1 2">
    <name type="scientific">Eretmocerus hayati</name>
    <dbReference type="NCBI Taxonomy" id="131215"/>
    <lineage>
        <taxon>Eukaryota</taxon>
        <taxon>Metazoa</taxon>
        <taxon>Ecdysozoa</taxon>
        <taxon>Arthropoda</taxon>
        <taxon>Hexapoda</taxon>
        <taxon>Insecta</taxon>
        <taxon>Pterygota</taxon>
        <taxon>Neoptera</taxon>
        <taxon>Endopterygota</taxon>
        <taxon>Hymenoptera</taxon>
        <taxon>Apocrita</taxon>
        <taxon>Proctotrupomorpha</taxon>
        <taxon>Chalcidoidea</taxon>
        <taxon>Aphelinidae</taxon>
        <taxon>Aphelininae</taxon>
        <taxon>Eretmocerus</taxon>
    </lineage>
</organism>